<gene>
    <name evidence="8 11" type="primary">hemC</name>
    <name evidence="11" type="ORF">APHACPA_1465</name>
</gene>
<comment type="function">
    <text evidence="1 8">Tetrapolymerization of the monopyrrole PBG into the hydroxymethylbilane pre-uroporphyrinogen in several discrete steps.</text>
</comment>
<feature type="domain" description="Porphobilinogen deaminase C-terminal" evidence="10">
    <location>
        <begin position="227"/>
        <end position="254"/>
    </location>
</feature>
<dbReference type="InterPro" id="IPR022418">
    <property type="entry name" value="Porphobilinogen_deaminase_C"/>
</dbReference>
<sequence>MTNSIRIGTRKSPLALIHTNLVIQQIKQFCPDINFEIVPIITSGDLIQNKPLYDIGGKALFLKEIEQALLDQKIDLAVHSLKDVPGRIPEPLVIAAVLEREDPRDVFVCLKYKSIEELPQNAVIGSSAVRRKAFIQKIRPDLKVTVFRGNVDSRMKKLMTGEVDATILAYTGLKRLEAFNPEYCHLIEYSQMLPCIGQGVIAVEIRKDDNAMLEICNKINHLPTFELIKPERAFLEYLDANCRTPIAAYSQYLDADPRHLSKLAYREAFEGNTETLATAAYKSDRTDASTGLTYKLPLEVEFGKMSNIQTDFMLGNLDGSKITFHTETTNIKTSTEAGIKAAKMMLEAICKSTRQIDI</sequence>
<dbReference type="NCBIfam" id="TIGR01045">
    <property type="entry name" value="RPE1"/>
    <property type="match status" value="1"/>
</dbReference>
<comment type="catalytic activity">
    <reaction evidence="7 8">
        <text>4 porphobilinogen + H2O = hydroxymethylbilane + 4 NH4(+)</text>
        <dbReference type="Rhea" id="RHEA:13185"/>
        <dbReference type="ChEBI" id="CHEBI:15377"/>
        <dbReference type="ChEBI" id="CHEBI:28938"/>
        <dbReference type="ChEBI" id="CHEBI:57845"/>
        <dbReference type="ChEBI" id="CHEBI:58126"/>
        <dbReference type="EC" id="2.5.1.61"/>
    </reaction>
</comment>
<feature type="domain" description="Porphobilinogen deaminase N-terminal" evidence="9">
    <location>
        <begin position="5"/>
        <end position="213"/>
    </location>
</feature>
<evidence type="ECO:0000256" key="5">
    <source>
        <dbReference type="ARBA" id="ARBA00022679"/>
    </source>
</evidence>
<dbReference type="PATRIC" id="fig|1359164.3.peg.1449"/>
<comment type="similarity">
    <text evidence="3 8">Belongs to the HMBS family.</text>
</comment>
<protein>
    <recommendedName>
        <fullName evidence="8">Porphobilinogen deaminase</fullName>
        <shortName evidence="8">PBG</shortName>
        <ecNumber evidence="8">2.5.1.61</ecNumber>
    </recommendedName>
    <alternativeName>
        <fullName evidence="8">Hydroxymethylbilane synthase</fullName>
        <shortName evidence="8">HMBS</shortName>
    </alternativeName>
    <alternativeName>
        <fullName evidence="8">Pre-uroporphyrinogen synthase</fullName>
    </alternativeName>
</protein>
<dbReference type="GO" id="GO:0005737">
    <property type="term" value="C:cytoplasm"/>
    <property type="evidence" value="ECO:0007669"/>
    <property type="project" value="UniProtKB-UniRule"/>
</dbReference>
<evidence type="ECO:0000256" key="3">
    <source>
        <dbReference type="ARBA" id="ARBA00005638"/>
    </source>
</evidence>
<dbReference type="FunFam" id="3.40.190.10:FF:000004">
    <property type="entry name" value="Porphobilinogen deaminase"/>
    <property type="match status" value="1"/>
</dbReference>
<proteinExistence type="inferred from homology"/>
<keyword evidence="5 8" id="KW-0808">Transferase</keyword>
<dbReference type="InterPro" id="IPR005728">
    <property type="entry name" value="RPE1"/>
</dbReference>
<dbReference type="AlphaFoldDB" id="A0A0F3N409"/>
<organism evidence="11 12">
    <name type="scientific">Rickettsia amblyommatis str. Ac/Pa</name>
    <dbReference type="NCBI Taxonomy" id="1359164"/>
    <lineage>
        <taxon>Bacteria</taxon>
        <taxon>Pseudomonadati</taxon>
        <taxon>Pseudomonadota</taxon>
        <taxon>Alphaproteobacteria</taxon>
        <taxon>Rickettsiales</taxon>
        <taxon>Rickettsiaceae</taxon>
        <taxon>Rickettsieae</taxon>
        <taxon>Rickettsia</taxon>
        <taxon>spotted fever group</taxon>
    </lineage>
</organism>
<dbReference type="PANTHER" id="PTHR11557:SF0">
    <property type="entry name" value="PORPHOBILINOGEN DEAMINASE"/>
    <property type="match status" value="1"/>
</dbReference>
<dbReference type="Proteomes" id="UP000033556">
    <property type="component" value="Unassembled WGS sequence"/>
</dbReference>
<evidence type="ECO:0000259" key="9">
    <source>
        <dbReference type="Pfam" id="PF01379"/>
    </source>
</evidence>
<dbReference type="InterPro" id="IPR022417">
    <property type="entry name" value="Porphobilin_deaminase_N"/>
</dbReference>
<reference evidence="11 12" key="1">
    <citation type="submission" date="2015-01" db="EMBL/GenBank/DDBJ databases">
        <title>Genome Sequencing of Rickettsiales.</title>
        <authorList>
            <person name="Daugherty S.C."/>
            <person name="Su Q."/>
            <person name="Abolude K."/>
            <person name="Beier-Sexton M."/>
            <person name="Carlyon J.A."/>
            <person name="Carter R."/>
            <person name="Day N.P."/>
            <person name="Dumler S.J."/>
            <person name="Dyachenko V."/>
            <person name="Godinez A."/>
            <person name="Kurtti T.J."/>
            <person name="Lichay M."/>
            <person name="Mullins K.E."/>
            <person name="Ott S."/>
            <person name="Pappas-Brown V."/>
            <person name="Paris D.H."/>
            <person name="Patel P."/>
            <person name="Richards A.L."/>
            <person name="Sadzewicz L."/>
            <person name="Sears K."/>
            <person name="Seidman D."/>
            <person name="Sengamalay N."/>
            <person name="Stenos J."/>
            <person name="Tallon L.J."/>
            <person name="Vincent G."/>
            <person name="Fraser C.M."/>
            <person name="Munderloh U."/>
            <person name="Dunning-Hotopp J.C."/>
        </authorList>
    </citation>
    <scope>NUCLEOTIDE SEQUENCE [LARGE SCALE GENOMIC DNA]</scope>
    <source>
        <strain evidence="11 12">Ac/Pa</strain>
    </source>
</reference>
<evidence type="ECO:0000256" key="6">
    <source>
        <dbReference type="ARBA" id="ARBA00023244"/>
    </source>
</evidence>
<dbReference type="Pfam" id="PF03900">
    <property type="entry name" value="Porphobil_deamC"/>
    <property type="match status" value="1"/>
</dbReference>
<comment type="miscellaneous">
    <text evidence="8">The porphobilinogen subunits are added to the dipyrromethane group.</text>
</comment>
<evidence type="ECO:0000313" key="12">
    <source>
        <dbReference type="Proteomes" id="UP000033556"/>
    </source>
</evidence>
<accession>A0A0F3N409</accession>
<dbReference type="RefSeq" id="WP_045800397.1">
    <property type="nucleotide sequence ID" value="NZ_LANR01000001.1"/>
</dbReference>
<dbReference type="Pfam" id="PF01379">
    <property type="entry name" value="Porphobil_deam"/>
    <property type="match status" value="1"/>
</dbReference>
<evidence type="ECO:0000256" key="1">
    <source>
        <dbReference type="ARBA" id="ARBA00002869"/>
    </source>
</evidence>
<dbReference type="EMBL" id="LANR01000001">
    <property type="protein sequence ID" value="KJV62437.1"/>
    <property type="molecule type" value="Genomic_DNA"/>
</dbReference>
<dbReference type="EC" id="2.5.1.61" evidence="8"/>
<keyword evidence="6 8" id="KW-0627">Porphyrin biosynthesis</keyword>
<comment type="pathway">
    <text evidence="2">Porphyrin-containing compound metabolism; protoporphyrin-IX biosynthesis; coproporphyrinogen-III from 5-aminolevulinate: step 2/4.</text>
</comment>
<evidence type="ECO:0000256" key="2">
    <source>
        <dbReference type="ARBA" id="ARBA00004735"/>
    </source>
</evidence>
<comment type="subunit">
    <text evidence="4 8">Monomer.</text>
</comment>
<dbReference type="UniPathway" id="UPA00251">
    <property type="reaction ID" value="UER00319"/>
</dbReference>
<keyword evidence="12" id="KW-1185">Reference proteome</keyword>
<feature type="modified residue" description="S-(dipyrrolylmethanemethyl)cysteine" evidence="8">
    <location>
        <position position="242"/>
    </location>
</feature>
<evidence type="ECO:0000256" key="4">
    <source>
        <dbReference type="ARBA" id="ARBA00011245"/>
    </source>
</evidence>
<dbReference type="NCBIfam" id="TIGR00212">
    <property type="entry name" value="hemC"/>
    <property type="match status" value="1"/>
</dbReference>
<dbReference type="PANTHER" id="PTHR11557">
    <property type="entry name" value="PORPHOBILINOGEN DEAMINASE"/>
    <property type="match status" value="1"/>
</dbReference>
<evidence type="ECO:0000256" key="7">
    <source>
        <dbReference type="ARBA" id="ARBA00048169"/>
    </source>
</evidence>
<comment type="cofactor">
    <cofactor evidence="8">
        <name>dipyrromethane</name>
        <dbReference type="ChEBI" id="CHEBI:60342"/>
    </cofactor>
    <text evidence="8">Binds 1 dipyrromethane group covalently.</text>
</comment>
<dbReference type="GO" id="GO:0004418">
    <property type="term" value="F:hydroxymethylbilane synthase activity"/>
    <property type="evidence" value="ECO:0007669"/>
    <property type="project" value="UniProtKB-UniRule"/>
</dbReference>
<dbReference type="FunFam" id="3.40.190.10:FF:000005">
    <property type="entry name" value="Porphobilinogen deaminase"/>
    <property type="match status" value="1"/>
</dbReference>
<dbReference type="PROSITE" id="PS00533">
    <property type="entry name" value="PORPHOBILINOGEN_DEAM"/>
    <property type="match status" value="1"/>
</dbReference>
<evidence type="ECO:0000256" key="8">
    <source>
        <dbReference type="HAMAP-Rule" id="MF_00260"/>
    </source>
</evidence>
<dbReference type="CDD" id="cd13647">
    <property type="entry name" value="PBP2_PBGD_2"/>
    <property type="match status" value="1"/>
</dbReference>
<dbReference type="InterPro" id="IPR036803">
    <property type="entry name" value="Porphobilinogen_deaminase_C_sf"/>
</dbReference>
<evidence type="ECO:0000313" key="11">
    <source>
        <dbReference type="EMBL" id="KJV62437.1"/>
    </source>
</evidence>
<dbReference type="GO" id="GO:0006782">
    <property type="term" value="P:protoporphyrinogen IX biosynthetic process"/>
    <property type="evidence" value="ECO:0007669"/>
    <property type="project" value="UniProtKB-UniRule"/>
</dbReference>
<dbReference type="InterPro" id="IPR000860">
    <property type="entry name" value="HemC"/>
</dbReference>
<dbReference type="SUPFAM" id="SSF54782">
    <property type="entry name" value="Porphobilinogen deaminase (hydroxymethylbilane synthase), C-terminal domain"/>
    <property type="match status" value="1"/>
</dbReference>
<dbReference type="Gene3D" id="3.30.160.40">
    <property type="entry name" value="Porphobilinogen deaminase, C-terminal domain"/>
    <property type="match status" value="1"/>
</dbReference>
<dbReference type="InterPro" id="IPR022419">
    <property type="entry name" value="Porphobilin_deaminase_cofac_BS"/>
</dbReference>
<evidence type="ECO:0000259" key="10">
    <source>
        <dbReference type="Pfam" id="PF03900"/>
    </source>
</evidence>
<dbReference type="Gene3D" id="3.40.190.10">
    <property type="entry name" value="Periplasmic binding protein-like II"/>
    <property type="match status" value="2"/>
</dbReference>
<dbReference type="HAMAP" id="MF_00260">
    <property type="entry name" value="Porphobil_deam"/>
    <property type="match status" value="1"/>
</dbReference>
<dbReference type="PIRSF" id="PIRSF001438">
    <property type="entry name" value="4pyrrol_synth_OHMeBilane_synth"/>
    <property type="match status" value="1"/>
</dbReference>
<dbReference type="PRINTS" id="PR00151">
    <property type="entry name" value="PORPHBDMNASE"/>
</dbReference>
<dbReference type="SUPFAM" id="SSF53850">
    <property type="entry name" value="Periplasmic binding protein-like II"/>
    <property type="match status" value="1"/>
</dbReference>
<comment type="caution">
    <text evidence="11">The sequence shown here is derived from an EMBL/GenBank/DDBJ whole genome shotgun (WGS) entry which is preliminary data.</text>
</comment>
<name>A0A0F3N409_RICAM</name>